<reference evidence="1 2" key="1">
    <citation type="journal article" date="2024" name="Nat. Commun.">
        <title>Phylogenomics reveals the evolutionary origins of lichenization in chlorophyte algae.</title>
        <authorList>
            <person name="Puginier C."/>
            <person name="Libourel C."/>
            <person name="Otte J."/>
            <person name="Skaloud P."/>
            <person name="Haon M."/>
            <person name="Grisel S."/>
            <person name="Petersen M."/>
            <person name="Berrin J.G."/>
            <person name="Delaux P.M."/>
            <person name="Dal Grande F."/>
            <person name="Keller J."/>
        </authorList>
    </citation>
    <scope>NUCLEOTIDE SEQUENCE [LARGE SCALE GENOMIC DNA]</scope>
    <source>
        <strain evidence="1 2">SAG 2043</strain>
    </source>
</reference>
<keyword evidence="2" id="KW-1185">Reference proteome</keyword>
<proteinExistence type="predicted"/>
<sequence length="121" mass="13376">MLETIDFDNILVAGGSVLRTLISGGQEATWKQGDFDIFMYGIKPSDLSHRCQNIIKHIVTAAYTQSPSSKSTLVHGRNGVKLCVQVEGREHHFDVVMRAYADPCDILRSTAARSGSMAHLW</sequence>
<organism evidence="1 2">
    <name type="scientific">[Myrmecia] bisecta</name>
    <dbReference type="NCBI Taxonomy" id="41462"/>
    <lineage>
        <taxon>Eukaryota</taxon>
        <taxon>Viridiplantae</taxon>
        <taxon>Chlorophyta</taxon>
        <taxon>core chlorophytes</taxon>
        <taxon>Trebouxiophyceae</taxon>
        <taxon>Trebouxiales</taxon>
        <taxon>Trebouxiaceae</taxon>
        <taxon>Myrmecia</taxon>
    </lineage>
</organism>
<comment type="caution">
    <text evidence="1">The sequence shown here is derived from an EMBL/GenBank/DDBJ whole genome shotgun (WGS) entry which is preliminary data.</text>
</comment>
<accession>A0AAW1PNZ6</accession>
<gene>
    <name evidence="1" type="ORF">WJX72_006015</name>
</gene>
<evidence type="ECO:0000313" key="2">
    <source>
        <dbReference type="Proteomes" id="UP001489004"/>
    </source>
</evidence>
<dbReference type="Proteomes" id="UP001489004">
    <property type="component" value="Unassembled WGS sequence"/>
</dbReference>
<evidence type="ECO:0008006" key="3">
    <source>
        <dbReference type="Google" id="ProtNLM"/>
    </source>
</evidence>
<protein>
    <recommendedName>
        <fullName evidence="3">Nucleotidyl transferase AbiEii/AbiGii toxin family protein</fullName>
    </recommendedName>
</protein>
<dbReference type="EMBL" id="JALJOR010000010">
    <property type="protein sequence ID" value="KAK9810170.1"/>
    <property type="molecule type" value="Genomic_DNA"/>
</dbReference>
<dbReference type="AlphaFoldDB" id="A0AAW1PNZ6"/>
<name>A0AAW1PNZ6_9CHLO</name>
<evidence type="ECO:0000313" key="1">
    <source>
        <dbReference type="EMBL" id="KAK9810170.1"/>
    </source>
</evidence>